<keyword evidence="14" id="KW-0130">Cell adhesion</keyword>
<dbReference type="EMBL" id="VEVO01000004">
    <property type="protein sequence ID" value="KAF0043281.1"/>
    <property type="molecule type" value="Genomic_DNA"/>
</dbReference>
<feature type="domain" description="SAM" evidence="26">
    <location>
        <begin position="1975"/>
        <end position="2039"/>
    </location>
</feature>
<dbReference type="InterPro" id="IPR042307">
    <property type="entry name" value="Reeler_sf"/>
</dbReference>
<feature type="compositionally biased region" description="Polar residues" evidence="24">
    <location>
        <begin position="1751"/>
        <end position="1762"/>
    </location>
</feature>
<dbReference type="Gene3D" id="1.10.150.50">
    <property type="entry name" value="Transcription Factor, Ets-1"/>
    <property type="match status" value="3"/>
</dbReference>
<dbReference type="SUPFAM" id="SSF47769">
    <property type="entry name" value="SAM/Pointed domain"/>
    <property type="match status" value="3"/>
</dbReference>
<evidence type="ECO:0000256" key="18">
    <source>
        <dbReference type="ARBA" id="ARBA00023157"/>
    </source>
</evidence>
<sequence>MATRSLLSVATGPYKVLKRIYRDCRQETGGGDIENGELMVNRLLPNLIYFVGKEEMIEGRKEDPCSPVQSDQPRAVCSCQRATAQHIPVSPLPLPLLSLFHSHHGSILVAERKSSTAVGKLVLSFGGKKACKQTQNGRLFSLPPPRISLAVGNTMPPAGLPSRVMLLLCCVSTAACNMFAFTEEPSERAGKSDGYCSRILRAQSGRREDNSEFRLRVEGEPDGYQPGSTYRVTVIATSPSYFRGFTLIALKEGTEGDRDEDYAGNFQIMDEEETQFMTNCPPAVTESTPRRRTSIQVFWTAPPSGSGCVLLKASIVQKRIIYFQDEGSLTKRMCEKDSLYGDATEKPLLDCCACGTAKYRVTFYGNWSEKIHPKDFPRRANHWSAIIGASHSKNYVLWEYGGLSSDGVKQIAELGSPVKMEEEIRQKGDDVLTVIKMKAQWPAWQPLNVRAAPSAEFSVDRTRHLMSFLTMLGPSPDWNVGLSAEDLCTKECGWAQKVVQDLIPWDAGTDSGVTYESPNKPAVPQDKIRPLTSLDHPQSPFYDPEGGAITPVARVVVERIARKGEQCNIVPDNVDDIVADIAQEEKEEDDTPETCIYSNWSPWSACSSATCEKGKRMRQRMLKAQLDLSVPCPHTQDFEPCMGPGCSDRDASTCMMSEWITWSPCSLSCGMGTRSRERYVKQFPDDGSNCTVPTEETENCVVNEECSPSSCLVTEWGEWDVCSATCGLGMRRRERMVNMPPEDGSICGAEVLEVEKCMMPECHTIPCLLTPWSDWSDCSVTCGKGLRTRKRTLKSPVELGECTEELEQVEKCMLPECPIDCIMSEWTEWSECNKSCGKGHAIRTRMVKLEPQFGGNPCQESIQRKKCKIRKCTRGQANSDEKKRRKEQREKRRSKQGRVEDASEHPDISVSLLSLVVTACGLALFGVSLFVSWKLCWIPWREGGISPTMKEPHGHLNPTMSPLHSQPAPRQPVYTAVDPPPHNRRESSQCSVAREPTPVASVVSVEAPVTPVSPPPVVLATPEAAMKISYTSPDIPLDAQSKSRDNGVHTNPRMQRQTTEPPPSGHLMSETGQGSIRRHMNLSNPDFNVAQFQRQDSLTGMGLGLGRLKPELYKQRSLEGDEVNRRGGGCGRLSFILKFDCDQEQLIVKIHKAEDLPAKDFSGTSDPYVKIYLLPDRMTKHQTKVHRKTLNPVFDEVFLFPVAYSELPTRKLHFSVYDFDRFSRHDIIGQVVVDNFLDLADFPRETKLCRDIQYVSSDNVDLGDLMFSLCYLPTAGRLTITMIKARNLKAMDITGASDPYVKVSLMCDGRRLKKRKTSTKRNTLNPVYNEAIVFDVPPENIEQISLLIAVMDYDRVGHNEVIGVCRVGNDADSLGRDHWGEMLTYPRKPVAHWHPLVERMRTYWCCFTTWCVAMASNASHMLEAALEQMDDIIAGKIGEGLFSSPMHLGGQDNQSFECSQQQTLPSPVVDPALKTLQLTEALRAVLEGKWSKEEQVSLRKQVPRDTANVILKWLERDEVNLHSNGSGESYQERLTRLEGDKESLILQVSVLTDQVEAQGSKISDLESSLVAHQHKLHSTEEMLQQELLHRTSLESQKLSLMGEVSYLKLKLADMEGKQSHGAERQHKAEGLLKELRILKDKVEHLEDQKLQYERKLKATKAEISSLQQLLLSKNTEIESLHTQLLTRPSLSAESSERDQELQRLKIGMKSLLAANDEKDRRIEELTLLLNQCRQFREVTHITKQAPPAVGSSPNGRTPSCSSEEGEQGLLKNTDSASSKSEDVKSEVSTSSSSSHLTSLSSVQKESDFRAEPQTLSSSMNDITNGPSQQIGLGGTRSQTMPVNSSLSEQNGIGGSSSEIQSQRSPDGSEDGDCSQRKLEKADDSNSSNSSPVHCGADTQGGQRAVGSPEYMKNNRSIKRLWGKLRRTQSGGLQAADPDAGQFRRGGLRATAGPRLTRTPESYDSSRDMNVPFSQWTKEQVCGWLEDYGLGQYVSLSRQWVENGQTLLSASPQDFEKEMGMKNPLHRKKLQLAMKAFTTKVIEKSSELDYIWVTRWLDDIGLPQYKDQFHEARVDGRMIQYLTVNDLLTLKVTSQLHHLSIKCAIHVLHANKFNPHCLRRRPGEEKQPSPSEVVQWSNHRVMEWLRAVDLAEFAPNLRGSGVHGGLIILEPRFSSETLALLLNIPPQKTLLRRHLATAFSALVGTQATQEKREYGNATGHVPLTTTAKVKPRKLGFTQFSHLRKRKPDDSADYICPIDSGALTVNGVSRLPSAALRGLSPLFDRQAERREPIGIKVDANGPKE</sequence>
<dbReference type="FunFam" id="2.60.40.150:FF:000005">
    <property type="entry name" value="Synaptotagmin 6"/>
    <property type="match status" value="1"/>
</dbReference>
<dbReference type="PRINTS" id="PR00399">
    <property type="entry name" value="SYNAPTOTAGMN"/>
</dbReference>
<dbReference type="InterPro" id="IPR038678">
    <property type="entry name" value="Spondin_N_sf"/>
</dbReference>
<keyword evidence="13" id="KW-0106">Calcium</keyword>
<dbReference type="PANTHER" id="PTHR12587:SF18">
    <property type="entry name" value="LIPRIN-BETA-2"/>
    <property type="match status" value="1"/>
</dbReference>
<dbReference type="Pfam" id="PF00536">
    <property type="entry name" value="SAM_1"/>
    <property type="match status" value="2"/>
</dbReference>
<keyword evidence="6" id="KW-0964">Secreted</keyword>
<dbReference type="PROSITE" id="PS51020">
    <property type="entry name" value="SPONDIN"/>
    <property type="match status" value="1"/>
</dbReference>
<dbReference type="InterPro" id="IPR029515">
    <property type="entry name" value="Liprin"/>
</dbReference>
<keyword evidence="16 23" id="KW-0175">Coiled coil</keyword>
<dbReference type="FunFam" id="1.10.150.50:FF:000017">
    <property type="entry name" value="Liprin-beta-1 isoform 1"/>
    <property type="match status" value="1"/>
</dbReference>
<dbReference type="PROSITE" id="PS50004">
    <property type="entry name" value="C2"/>
    <property type="match status" value="2"/>
</dbReference>
<keyword evidence="19" id="KW-0325">Glycoprotein</keyword>
<evidence type="ECO:0000256" key="8">
    <source>
        <dbReference type="ARBA" id="ARBA00022553"/>
    </source>
</evidence>
<evidence type="ECO:0000256" key="24">
    <source>
        <dbReference type="SAM" id="MobiDB-lite"/>
    </source>
</evidence>
<comment type="function">
    <text evidence="22">May regulate the disassembly of focal adhesions. Did not bind receptor-like tyrosine phosphatases type 2A.</text>
</comment>
<dbReference type="SMART" id="SM00239">
    <property type="entry name" value="C2"/>
    <property type="match status" value="2"/>
</dbReference>
<feature type="compositionally biased region" description="Low complexity" evidence="24">
    <location>
        <begin position="1847"/>
        <end position="1864"/>
    </location>
</feature>
<feature type="region of interest" description="Disordered" evidence="24">
    <location>
        <begin position="1741"/>
        <end position="1911"/>
    </location>
</feature>
<keyword evidence="18" id="KW-1015">Disulfide bond</keyword>
<feature type="compositionally biased region" description="Polar residues" evidence="24">
    <location>
        <begin position="1813"/>
        <end position="1846"/>
    </location>
</feature>
<dbReference type="PANTHER" id="PTHR12587">
    <property type="entry name" value="LAR INTERACTING PROTEIN LIP -RELATED PROTEIN"/>
    <property type="match status" value="1"/>
</dbReference>
<evidence type="ECO:0000256" key="16">
    <source>
        <dbReference type="ARBA" id="ARBA00023054"/>
    </source>
</evidence>
<feature type="compositionally biased region" description="Basic and acidic residues" evidence="24">
    <location>
        <begin position="879"/>
        <end position="890"/>
    </location>
</feature>
<dbReference type="SMART" id="SM00454">
    <property type="entry name" value="SAM"/>
    <property type="match status" value="3"/>
</dbReference>
<feature type="region of interest" description="Disordered" evidence="24">
    <location>
        <begin position="952"/>
        <end position="995"/>
    </location>
</feature>
<dbReference type="InterPro" id="IPR013761">
    <property type="entry name" value="SAM/pointed_sf"/>
</dbReference>
<keyword evidence="9" id="KW-0812">Transmembrane</keyword>
<feature type="region of interest" description="Disordered" evidence="24">
    <location>
        <begin position="873"/>
        <end position="903"/>
    </location>
</feature>
<feature type="domain" description="C2" evidence="25">
    <location>
        <begin position="1261"/>
        <end position="1394"/>
    </location>
</feature>
<evidence type="ECO:0000256" key="14">
    <source>
        <dbReference type="ARBA" id="ARBA00022889"/>
    </source>
</evidence>
<dbReference type="Pfam" id="PF02014">
    <property type="entry name" value="Reeler"/>
    <property type="match status" value="1"/>
</dbReference>
<evidence type="ECO:0000259" key="28">
    <source>
        <dbReference type="PROSITE" id="PS51020"/>
    </source>
</evidence>
<dbReference type="Gene3D" id="2.60.40.150">
    <property type="entry name" value="C2 domain"/>
    <property type="match status" value="2"/>
</dbReference>
<feature type="compositionally biased region" description="Low complexity" evidence="24">
    <location>
        <begin position="1786"/>
        <end position="1801"/>
    </location>
</feature>
<dbReference type="InterPro" id="IPR009465">
    <property type="entry name" value="Spondin_N"/>
</dbReference>
<evidence type="ECO:0000256" key="21">
    <source>
        <dbReference type="ARBA" id="ARBA00030964"/>
    </source>
</evidence>
<keyword evidence="8" id="KW-0597">Phosphoprotein</keyword>
<evidence type="ECO:0000256" key="15">
    <source>
        <dbReference type="ARBA" id="ARBA00022989"/>
    </source>
</evidence>
<dbReference type="Proteomes" id="UP000438429">
    <property type="component" value="Unassembled WGS sequence"/>
</dbReference>
<dbReference type="InterPro" id="IPR002861">
    <property type="entry name" value="Reeler_dom"/>
</dbReference>
<evidence type="ECO:0000256" key="19">
    <source>
        <dbReference type="ARBA" id="ARBA00023180"/>
    </source>
</evidence>
<keyword evidence="7" id="KW-0272">Extracellular matrix</keyword>
<keyword evidence="11" id="KW-0732">Signal</keyword>
<name>A0A6A4TK69_SCOMX</name>
<dbReference type="SUPFAM" id="SSF82895">
    <property type="entry name" value="TSP-1 type 1 repeat"/>
    <property type="match status" value="5"/>
</dbReference>
<dbReference type="PROSITE" id="PS50092">
    <property type="entry name" value="TSP1"/>
    <property type="match status" value="5"/>
</dbReference>
<dbReference type="CDD" id="cd09569">
    <property type="entry name" value="SAM_liprin-beta1_2_repeat3"/>
    <property type="match status" value="1"/>
</dbReference>
<feature type="domain" description="C2" evidence="25">
    <location>
        <begin position="1129"/>
        <end position="1252"/>
    </location>
</feature>
<comment type="similarity">
    <text evidence="4">Belongs to the liprin family. Liprin-beta subfamily.</text>
</comment>
<protein>
    <recommendedName>
        <fullName evidence="5">Spondin-1</fullName>
    </recommendedName>
    <alternativeName>
        <fullName evidence="21">F-spondin</fullName>
    </alternativeName>
</protein>
<feature type="compositionally biased region" description="Polar residues" evidence="24">
    <location>
        <begin position="1048"/>
        <end position="1059"/>
    </location>
</feature>
<dbReference type="InterPro" id="IPR037619">
    <property type="entry name" value="LIPB1/2_SAM_3rd"/>
</dbReference>
<dbReference type="Pfam" id="PF19028">
    <property type="entry name" value="TSP1_spondin"/>
    <property type="match status" value="1"/>
</dbReference>
<evidence type="ECO:0000256" key="9">
    <source>
        <dbReference type="ARBA" id="ARBA00022692"/>
    </source>
</evidence>
<dbReference type="InterPro" id="IPR037617">
    <property type="entry name" value="LIPB1/2_SAM_1"/>
</dbReference>
<evidence type="ECO:0000256" key="11">
    <source>
        <dbReference type="ARBA" id="ARBA00022729"/>
    </source>
</evidence>
<feature type="domain" description="Reelin" evidence="27">
    <location>
        <begin position="181"/>
        <end position="347"/>
    </location>
</feature>
<evidence type="ECO:0000259" key="27">
    <source>
        <dbReference type="PROSITE" id="PS51019"/>
    </source>
</evidence>
<dbReference type="Pfam" id="PF07647">
    <property type="entry name" value="SAM_2"/>
    <property type="match status" value="1"/>
</dbReference>
<evidence type="ECO:0000256" key="13">
    <source>
        <dbReference type="ARBA" id="ARBA00022837"/>
    </source>
</evidence>
<evidence type="ECO:0000313" key="30">
    <source>
        <dbReference type="Proteomes" id="UP000438429"/>
    </source>
</evidence>
<evidence type="ECO:0000313" key="29">
    <source>
        <dbReference type="EMBL" id="KAF0043281.1"/>
    </source>
</evidence>
<keyword evidence="20" id="KW-0968">Cytoplasmic vesicle</keyword>
<dbReference type="InterPro" id="IPR044004">
    <property type="entry name" value="TSP1_spondin_dom"/>
</dbReference>
<dbReference type="InterPro" id="IPR000884">
    <property type="entry name" value="TSP1_rpt"/>
</dbReference>
<evidence type="ECO:0000256" key="4">
    <source>
        <dbReference type="ARBA" id="ARBA00007547"/>
    </source>
</evidence>
<feature type="coiled-coil region" evidence="23">
    <location>
        <begin position="1628"/>
        <end position="1669"/>
    </location>
</feature>
<dbReference type="InterPro" id="IPR000008">
    <property type="entry name" value="C2_dom"/>
</dbReference>
<dbReference type="FunFam" id="1.10.150.50:FF:000005">
    <property type="entry name" value="Liprin-beta-1 isoform 1"/>
    <property type="match status" value="1"/>
</dbReference>
<dbReference type="GO" id="GO:0007155">
    <property type="term" value="P:cell adhesion"/>
    <property type="evidence" value="ECO:0007669"/>
    <property type="project" value="UniProtKB-KW"/>
</dbReference>
<dbReference type="GO" id="GO:0007528">
    <property type="term" value="P:neuromuscular junction development"/>
    <property type="evidence" value="ECO:0007669"/>
    <property type="project" value="TreeGrafter"/>
</dbReference>
<feature type="domain" description="SAM" evidence="26">
    <location>
        <begin position="2052"/>
        <end position="2110"/>
    </location>
</feature>
<keyword evidence="12" id="KW-0677">Repeat</keyword>
<dbReference type="PRINTS" id="PR00360">
    <property type="entry name" value="C2DOMAIN"/>
</dbReference>
<dbReference type="CDD" id="cd08544">
    <property type="entry name" value="Reeler"/>
    <property type="match status" value="1"/>
</dbReference>
<feature type="compositionally biased region" description="Basic and acidic residues" evidence="24">
    <location>
        <begin position="1873"/>
        <end position="1883"/>
    </location>
</feature>
<dbReference type="CDD" id="cd09563">
    <property type="entry name" value="SAM_liprin-beta1_2_repeat1"/>
    <property type="match status" value="1"/>
</dbReference>
<dbReference type="GO" id="GO:0030658">
    <property type="term" value="C:transport vesicle membrane"/>
    <property type="evidence" value="ECO:0007669"/>
    <property type="project" value="UniProtKB-SubCell"/>
</dbReference>
<accession>A0A6A4TK69</accession>
<evidence type="ECO:0000259" key="25">
    <source>
        <dbReference type="PROSITE" id="PS50004"/>
    </source>
</evidence>
<dbReference type="FunFam" id="2.20.100.10:FF:000013">
    <property type="entry name" value="Spondin 1a"/>
    <property type="match status" value="2"/>
</dbReference>
<keyword evidence="15" id="KW-1133">Transmembrane helix</keyword>
<dbReference type="CDD" id="cd09566">
    <property type="entry name" value="SAM_liprin-beta1_2_repeat2"/>
    <property type="match status" value="1"/>
</dbReference>
<dbReference type="PROSITE" id="PS51019">
    <property type="entry name" value="REELIN"/>
    <property type="match status" value="1"/>
</dbReference>
<evidence type="ECO:0000256" key="6">
    <source>
        <dbReference type="ARBA" id="ARBA00022525"/>
    </source>
</evidence>
<dbReference type="PROSITE" id="PS50105">
    <property type="entry name" value="SAM_DOMAIN"/>
    <property type="match status" value="2"/>
</dbReference>
<evidence type="ECO:0000256" key="12">
    <source>
        <dbReference type="ARBA" id="ARBA00022737"/>
    </source>
</evidence>
<evidence type="ECO:0000256" key="23">
    <source>
        <dbReference type="SAM" id="Coils"/>
    </source>
</evidence>
<gene>
    <name evidence="29" type="ORF">F2P81_004618</name>
</gene>
<dbReference type="Gene3D" id="2.60.40.2130">
    <property type="entry name" value="F-spondin domain"/>
    <property type="match status" value="1"/>
</dbReference>
<evidence type="ECO:0000256" key="17">
    <source>
        <dbReference type="ARBA" id="ARBA00023136"/>
    </source>
</evidence>
<keyword evidence="10" id="KW-0479">Metal-binding</keyword>
<evidence type="ECO:0000256" key="3">
    <source>
        <dbReference type="ARBA" id="ARBA00006996"/>
    </source>
</evidence>
<dbReference type="FunFam" id="2.60.40.4060:FF:000002">
    <property type="entry name" value="Spondin-1"/>
    <property type="match status" value="1"/>
</dbReference>
<dbReference type="FunFam" id="2.20.100.10:FF:000026">
    <property type="entry name" value="Spondin 1"/>
    <property type="match status" value="1"/>
</dbReference>
<keyword evidence="17" id="KW-0472">Membrane</keyword>
<evidence type="ECO:0000256" key="7">
    <source>
        <dbReference type="ARBA" id="ARBA00022530"/>
    </source>
</evidence>
<dbReference type="Gene3D" id="2.60.40.4060">
    <property type="entry name" value="Reeler domain"/>
    <property type="match status" value="1"/>
</dbReference>
<dbReference type="GO" id="GO:0005829">
    <property type="term" value="C:cytosol"/>
    <property type="evidence" value="ECO:0007669"/>
    <property type="project" value="UniProtKB-ARBA"/>
</dbReference>
<comment type="subcellular location">
    <subcellularLocation>
        <location evidence="1">Cytoplasmic vesicle</location>
        <location evidence="1">Secretory vesicle membrane</location>
        <topology evidence="1">Single-pass membrane protein</topology>
    </subcellularLocation>
    <subcellularLocation>
        <location evidence="2">Secreted</location>
        <location evidence="2">Extracellular space</location>
        <location evidence="2">Extracellular matrix</location>
    </subcellularLocation>
</comment>
<dbReference type="CDD" id="cd08403">
    <property type="entry name" value="C2B_Synaptotagmin-3-5-6-9-10"/>
    <property type="match status" value="1"/>
</dbReference>
<dbReference type="FunFam" id="2.60.40.150:FF:000011">
    <property type="entry name" value="Synaptotagmin 6"/>
    <property type="match status" value="1"/>
</dbReference>
<evidence type="ECO:0000259" key="26">
    <source>
        <dbReference type="PROSITE" id="PS50105"/>
    </source>
</evidence>
<proteinExistence type="inferred from homology"/>
<dbReference type="GO" id="GO:0046872">
    <property type="term" value="F:metal ion binding"/>
    <property type="evidence" value="ECO:0007669"/>
    <property type="project" value="UniProtKB-KW"/>
</dbReference>
<dbReference type="Gene3D" id="2.20.100.10">
    <property type="entry name" value="Thrombospondin type-1 (TSP1) repeat"/>
    <property type="match status" value="5"/>
</dbReference>
<comment type="similarity">
    <text evidence="3">Belongs to the synaptotagmin family.</text>
</comment>
<dbReference type="Pfam" id="PF26022">
    <property type="entry name" value="CC_Liprin_beta"/>
    <property type="match status" value="1"/>
</dbReference>
<dbReference type="FunFam" id="1.10.150.50:FF:000007">
    <property type="entry name" value="Liprin-beta-1 isoform 1"/>
    <property type="match status" value="1"/>
</dbReference>
<feature type="domain" description="Spondin" evidence="28">
    <location>
        <begin position="347"/>
        <end position="540"/>
    </location>
</feature>
<evidence type="ECO:0000256" key="22">
    <source>
        <dbReference type="ARBA" id="ARBA00060046"/>
    </source>
</evidence>
<dbReference type="InterPro" id="IPR001660">
    <property type="entry name" value="SAM"/>
</dbReference>
<dbReference type="InterPro" id="IPR036383">
    <property type="entry name" value="TSP1_rpt_sf"/>
</dbReference>
<dbReference type="Pfam" id="PF00090">
    <property type="entry name" value="TSP_1"/>
    <property type="match status" value="4"/>
</dbReference>
<dbReference type="InterPro" id="IPR035892">
    <property type="entry name" value="C2_domain_sf"/>
</dbReference>
<evidence type="ECO:0000256" key="1">
    <source>
        <dbReference type="ARBA" id="ARBA00004160"/>
    </source>
</evidence>
<comment type="caution">
    <text evidence="29">The sequence shown here is derived from an EMBL/GenBank/DDBJ whole genome shotgun (WGS) entry which is preliminary data.</text>
</comment>
<dbReference type="Pfam" id="PF00168">
    <property type="entry name" value="C2"/>
    <property type="match status" value="2"/>
</dbReference>
<dbReference type="GO" id="GO:0048786">
    <property type="term" value="C:presynaptic active zone"/>
    <property type="evidence" value="ECO:0007669"/>
    <property type="project" value="TreeGrafter"/>
</dbReference>
<evidence type="ECO:0000256" key="10">
    <source>
        <dbReference type="ARBA" id="ARBA00022723"/>
    </source>
</evidence>
<reference evidence="29 30" key="1">
    <citation type="submission" date="2019-06" db="EMBL/GenBank/DDBJ databases">
        <title>Draft genomes of female and male turbot (Scophthalmus maximus).</title>
        <authorList>
            <person name="Xu H."/>
            <person name="Xu X.-W."/>
            <person name="Shao C."/>
            <person name="Chen S."/>
        </authorList>
    </citation>
    <scope>NUCLEOTIDE SEQUENCE [LARGE SCALE GENOMIC DNA]</scope>
    <source>
        <strain evidence="29">Ysfricsl-2016a</strain>
        <tissue evidence="29">Blood</tissue>
    </source>
</reference>
<dbReference type="SUPFAM" id="SSF49562">
    <property type="entry name" value="C2 domain (Calcium/lipid-binding domain, CaLB)"/>
    <property type="match status" value="2"/>
</dbReference>
<dbReference type="Pfam" id="PF06468">
    <property type="entry name" value="Spond_N"/>
    <property type="match status" value="1"/>
</dbReference>
<feature type="region of interest" description="Disordered" evidence="24">
    <location>
        <begin position="1034"/>
        <end position="1071"/>
    </location>
</feature>
<evidence type="ECO:0000256" key="20">
    <source>
        <dbReference type="ARBA" id="ARBA00023329"/>
    </source>
</evidence>
<dbReference type="NCBIfam" id="NF038123">
    <property type="entry name" value="NF038123_dom"/>
    <property type="match status" value="1"/>
</dbReference>
<dbReference type="InterPro" id="IPR058914">
    <property type="entry name" value="LIPB1/2_CC"/>
</dbReference>
<dbReference type="InterPro" id="IPR037618">
    <property type="entry name" value="LIPB1/2_SAM_2nd"/>
</dbReference>
<organism evidence="29 30">
    <name type="scientific">Scophthalmus maximus</name>
    <name type="common">Turbot</name>
    <name type="synonym">Psetta maxima</name>
    <dbReference type="NCBI Taxonomy" id="52904"/>
    <lineage>
        <taxon>Eukaryota</taxon>
        <taxon>Metazoa</taxon>
        <taxon>Chordata</taxon>
        <taxon>Craniata</taxon>
        <taxon>Vertebrata</taxon>
        <taxon>Euteleostomi</taxon>
        <taxon>Actinopterygii</taxon>
        <taxon>Neopterygii</taxon>
        <taxon>Teleostei</taxon>
        <taxon>Neoteleostei</taxon>
        <taxon>Acanthomorphata</taxon>
        <taxon>Carangaria</taxon>
        <taxon>Pleuronectiformes</taxon>
        <taxon>Pleuronectoidei</taxon>
        <taxon>Scophthalmidae</taxon>
        <taxon>Scophthalmus</taxon>
    </lineage>
</organism>
<evidence type="ECO:0000256" key="5">
    <source>
        <dbReference type="ARBA" id="ARBA00019594"/>
    </source>
</evidence>
<dbReference type="SMART" id="SM00209">
    <property type="entry name" value="TSP1"/>
    <property type="match status" value="5"/>
</dbReference>
<dbReference type="InterPro" id="IPR001565">
    <property type="entry name" value="Synaptotagmin"/>
</dbReference>
<evidence type="ECO:0000256" key="2">
    <source>
        <dbReference type="ARBA" id="ARBA00004498"/>
    </source>
</evidence>
<dbReference type="FunFam" id="2.60.40.2130:FF:000001">
    <property type="entry name" value="Spondin 1a"/>
    <property type="match status" value="1"/>
</dbReference>